<comment type="caution">
    <text evidence="1">The sequence shown here is derived from an EMBL/GenBank/DDBJ whole genome shotgun (WGS) entry which is preliminary data.</text>
</comment>
<dbReference type="RefSeq" id="WP_245937810.1">
    <property type="nucleotide sequence ID" value="NZ_QJSP01000004.1"/>
</dbReference>
<proteinExistence type="predicted"/>
<evidence type="ECO:0000313" key="2">
    <source>
        <dbReference type="Proteomes" id="UP000247591"/>
    </source>
</evidence>
<gene>
    <name evidence="1" type="ORF">DFR67_104101</name>
</gene>
<reference evidence="1 2" key="1">
    <citation type="submission" date="2018-06" db="EMBL/GenBank/DDBJ databases">
        <title>Genomic Encyclopedia of Type Strains, Phase IV (KMG-IV): sequencing the most valuable type-strain genomes for metagenomic binning, comparative biology and taxonomic classification.</title>
        <authorList>
            <person name="Goeker M."/>
        </authorList>
    </citation>
    <scope>NUCLEOTIDE SEQUENCE [LARGE SCALE GENOMIC DNA]</scope>
    <source>
        <strain evidence="1 2">DSM 45521</strain>
    </source>
</reference>
<dbReference type="Proteomes" id="UP000247591">
    <property type="component" value="Unassembled WGS sequence"/>
</dbReference>
<evidence type="ECO:0000313" key="1">
    <source>
        <dbReference type="EMBL" id="PYE18522.1"/>
    </source>
</evidence>
<keyword evidence="2" id="KW-1185">Reference proteome</keyword>
<organism evidence="1 2">
    <name type="scientific">Williamsia limnetica</name>
    <dbReference type="NCBI Taxonomy" id="882452"/>
    <lineage>
        <taxon>Bacteria</taxon>
        <taxon>Bacillati</taxon>
        <taxon>Actinomycetota</taxon>
        <taxon>Actinomycetes</taxon>
        <taxon>Mycobacteriales</taxon>
        <taxon>Nocardiaceae</taxon>
        <taxon>Williamsia</taxon>
    </lineage>
</organism>
<accession>A0A318RNX5</accession>
<sequence length="168" mass="18090">MNVPMYERSTRMVRFKELSMPMTQALAEHAESRQLVLTDDMPAWLTHSVNLPSQSMLGKLLGFKANRTDRDKEHDVLVVLHTSHVIIVTSGEKRGTSALSLPIAHATIRVGSALENTFSAVEDAGFTLGGFPGDHGKSGTFYIGLGTEPAGAECAEAIRAAITDAKNP</sequence>
<dbReference type="AlphaFoldDB" id="A0A318RNX5"/>
<protein>
    <submittedName>
        <fullName evidence="1">Uncharacterized protein</fullName>
    </submittedName>
</protein>
<dbReference type="EMBL" id="QJSP01000004">
    <property type="protein sequence ID" value="PYE18522.1"/>
    <property type="molecule type" value="Genomic_DNA"/>
</dbReference>
<name>A0A318RNX5_WILLI</name>